<dbReference type="Proteomes" id="UP000436088">
    <property type="component" value="Unassembled WGS sequence"/>
</dbReference>
<dbReference type="PANTHER" id="PTHR46087">
    <property type="entry name" value="PUTATIVE, EXPRESSED-RELATED"/>
    <property type="match status" value="1"/>
</dbReference>
<evidence type="ECO:0000313" key="3">
    <source>
        <dbReference type="Proteomes" id="UP000436088"/>
    </source>
</evidence>
<dbReference type="PANTHER" id="PTHR46087:SF9">
    <property type="entry name" value="ARM REPEAT SUPERFAMILY PROTEIN"/>
    <property type="match status" value="1"/>
</dbReference>
<accession>A0A6A2YR29</accession>
<organism evidence="2 3">
    <name type="scientific">Hibiscus syriacus</name>
    <name type="common">Rose of Sharon</name>
    <dbReference type="NCBI Taxonomy" id="106335"/>
    <lineage>
        <taxon>Eukaryota</taxon>
        <taxon>Viridiplantae</taxon>
        <taxon>Streptophyta</taxon>
        <taxon>Embryophyta</taxon>
        <taxon>Tracheophyta</taxon>
        <taxon>Spermatophyta</taxon>
        <taxon>Magnoliopsida</taxon>
        <taxon>eudicotyledons</taxon>
        <taxon>Gunneridae</taxon>
        <taxon>Pentapetalae</taxon>
        <taxon>rosids</taxon>
        <taxon>malvids</taxon>
        <taxon>Malvales</taxon>
        <taxon>Malvaceae</taxon>
        <taxon>Malvoideae</taxon>
        <taxon>Hibiscus</taxon>
    </lineage>
</organism>
<dbReference type="AlphaFoldDB" id="A0A6A2YR29"/>
<keyword evidence="3" id="KW-1185">Reference proteome</keyword>
<dbReference type="EMBL" id="VEPZ02001298">
    <property type="protein sequence ID" value="KAE8681834.1"/>
    <property type="molecule type" value="Genomic_DNA"/>
</dbReference>
<proteinExistence type="predicted"/>
<dbReference type="InterPro" id="IPR055296">
    <property type="entry name" value="SRL2-like"/>
</dbReference>
<protein>
    <submittedName>
        <fullName evidence="2">Zinc finger (C2H2 type, AN1-like) family protein</fullName>
    </submittedName>
</protein>
<feature type="compositionally biased region" description="Polar residues" evidence="1">
    <location>
        <begin position="222"/>
        <end position="234"/>
    </location>
</feature>
<feature type="region of interest" description="Disordered" evidence="1">
    <location>
        <begin position="222"/>
        <end position="241"/>
    </location>
</feature>
<comment type="caution">
    <text evidence="2">The sequence shown here is derived from an EMBL/GenBank/DDBJ whole genome shotgun (WGS) entry which is preliminary data.</text>
</comment>
<name>A0A6A2YR29_HIBSY</name>
<evidence type="ECO:0000256" key="1">
    <source>
        <dbReference type="SAM" id="MobiDB-lite"/>
    </source>
</evidence>
<sequence length="241" mass="26454">MRHLRRSIHCSLDDATMGTEIINWNKSFKEAVDDCLVQLSHTVGDAGPILDAMAVMLENIPNITVIGRTTIRVIYCTAQIIASIPNPSYLNKALPEALFHQLLPAMVHPDHEIRIGAHRIFSVVLVPASVCPQPSSVTGGTKKGSGIPRTLSRTVSIFSSSAALFKKLKKEKSFSRENACLENKETVASEEQLENIQNGILNRLTSSYTRAYTIISPQVSLATDENPPRNSKQNLRPIPTA</sequence>
<gene>
    <name evidence="2" type="ORF">F3Y22_tig00111303pilonHSYRG00031</name>
</gene>
<reference evidence="2" key="1">
    <citation type="submission" date="2019-09" db="EMBL/GenBank/DDBJ databases">
        <title>Draft genome information of white flower Hibiscus syriacus.</title>
        <authorList>
            <person name="Kim Y.-M."/>
        </authorList>
    </citation>
    <scope>NUCLEOTIDE SEQUENCE [LARGE SCALE GENOMIC DNA]</scope>
    <source>
        <strain evidence="2">YM2019G1</strain>
    </source>
</reference>
<evidence type="ECO:0000313" key="2">
    <source>
        <dbReference type="EMBL" id="KAE8681834.1"/>
    </source>
</evidence>
<dbReference type="OrthoDB" id="1740073at2759"/>